<name>A0A250XGX9_9CHLO</name>
<comment type="caution">
    <text evidence="1">The sequence shown here is derived from an EMBL/GenBank/DDBJ whole genome shotgun (WGS) entry which is preliminary data.</text>
</comment>
<evidence type="ECO:0000313" key="1">
    <source>
        <dbReference type="EMBL" id="GAX82331.1"/>
    </source>
</evidence>
<sequence>MHIHVCSFLYSVTAATRGGQKSCRERAQKSPIPVQEWSQRDQLASYISMDSNVANQSELCSDQSMHIISHVGAEGYVFIHFSDTHTVNVVPGSHHIIQRYGKFVPLTLAASCAYVSAVHACDEAVQTLDDAEEDATQDAARVRAAALALSAAKEEKEARYMRLTEAFKEESLLHDMFSISFADLLPSSVTGLAGEALILHCNTIQSSPKARLDGKNKVILSPSLNQICSPISNASKIALLNGWPAECPVNSLIKYIHTASMAKKVLHVRECSD</sequence>
<accession>A0A250XGX9</accession>
<gene>
    <name evidence="1" type="ORF">CEUSTIGMA_g9760.t1</name>
</gene>
<protein>
    <submittedName>
        <fullName evidence="1">Uncharacterized protein</fullName>
    </submittedName>
</protein>
<dbReference type="Proteomes" id="UP000232323">
    <property type="component" value="Unassembled WGS sequence"/>
</dbReference>
<organism evidence="1 2">
    <name type="scientific">Chlamydomonas eustigma</name>
    <dbReference type="NCBI Taxonomy" id="1157962"/>
    <lineage>
        <taxon>Eukaryota</taxon>
        <taxon>Viridiplantae</taxon>
        <taxon>Chlorophyta</taxon>
        <taxon>core chlorophytes</taxon>
        <taxon>Chlorophyceae</taxon>
        <taxon>CS clade</taxon>
        <taxon>Chlamydomonadales</taxon>
        <taxon>Chlamydomonadaceae</taxon>
        <taxon>Chlamydomonas</taxon>
    </lineage>
</organism>
<evidence type="ECO:0000313" key="2">
    <source>
        <dbReference type="Proteomes" id="UP000232323"/>
    </source>
</evidence>
<reference evidence="1 2" key="1">
    <citation type="submission" date="2017-08" db="EMBL/GenBank/DDBJ databases">
        <title>Acidophilic green algal genome provides insights into adaptation to an acidic environment.</title>
        <authorList>
            <person name="Hirooka S."/>
            <person name="Hirose Y."/>
            <person name="Kanesaki Y."/>
            <person name="Higuchi S."/>
            <person name="Fujiwara T."/>
            <person name="Onuma R."/>
            <person name="Era A."/>
            <person name="Ohbayashi R."/>
            <person name="Uzuka A."/>
            <person name="Nozaki H."/>
            <person name="Yoshikawa H."/>
            <person name="Miyagishima S.Y."/>
        </authorList>
    </citation>
    <scope>NUCLEOTIDE SEQUENCE [LARGE SCALE GENOMIC DNA]</scope>
    <source>
        <strain evidence="1 2">NIES-2499</strain>
    </source>
</reference>
<dbReference type="EMBL" id="BEGY01000079">
    <property type="protein sequence ID" value="GAX82331.1"/>
    <property type="molecule type" value="Genomic_DNA"/>
</dbReference>
<keyword evidence="2" id="KW-1185">Reference proteome</keyword>
<dbReference type="AlphaFoldDB" id="A0A250XGX9"/>
<proteinExistence type="predicted"/>